<reference evidence="5 6" key="1">
    <citation type="submission" date="2019-07" db="EMBL/GenBank/DDBJ databases">
        <title>Annotation for the trematode Paragonimus westermani.</title>
        <authorList>
            <person name="Choi Y.-J."/>
        </authorList>
    </citation>
    <scope>NUCLEOTIDE SEQUENCE [LARGE SCALE GENOMIC DNA]</scope>
    <source>
        <strain evidence="5">180907_Pwestermani</strain>
    </source>
</reference>
<gene>
    <name evidence="5" type="ORF">P879_04653</name>
</gene>
<dbReference type="InterPro" id="IPR023631">
    <property type="entry name" value="Amidase_dom"/>
</dbReference>
<feature type="active site" description="Charge relay system" evidence="1">
    <location>
        <position position="179"/>
    </location>
</feature>
<dbReference type="GO" id="GO:0004040">
    <property type="term" value="F:amidase activity"/>
    <property type="evidence" value="ECO:0007669"/>
    <property type="project" value="TreeGrafter"/>
</dbReference>
<dbReference type="Pfam" id="PF01425">
    <property type="entry name" value="Amidase"/>
    <property type="match status" value="1"/>
</dbReference>
<dbReference type="Proteomes" id="UP000699462">
    <property type="component" value="Unassembled WGS sequence"/>
</dbReference>
<accession>A0A8T0DL41</accession>
<dbReference type="InterPro" id="IPR052096">
    <property type="entry name" value="Endocannabinoid_amidase"/>
</dbReference>
<feature type="active site" description="Charge relay system" evidence="1">
    <location>
        <position position="254"/>
    </location>
</feature>
<evidence type="ECO:0000256" key="2">
    <source>
        <dbReference type="SAM" id="Phobius"/>
    </source>
</evidence>
<feature type="domain" description="Amidase" evidence="4">
    <location>
        <begin position="135"/>
        <end position="602"/>
    </location>
</feature>
<feature type="chain" id="PRO_5035948675" description="Amidase domain-containing protein" evidence="3">
    <location>
        <begin position="17"/>
        <end position="614"/>
    </location>
</feature>
<sequence length="614" mass="67672">RTILALLPAVIQGVSAAPATVLKTTRALALLVIAAEWTIMYVPQHHRLALKGLMVLGGVGIMSYWLSTGIYSLIMRRRYAARRERKRAEKAQAKTKFADYLRRNPMSPEKITAITSKPYMVLVQALKQGAINPEEALLAYQHKAFEVDKRCNCVVEFLYPNMSEINLSGPFAGAPISLKENFSVKGCESYAGMAYFLTGPAQDDAVLVTVLKALGAVPFVRTTVPQAMFSVLSSNPIDGTTLNPLDPTRSPAGSSSGEAALIGGGGSGLGFGTDLGGSIRLPAAMCNIVGFKPTPGRLSQRRMLSINRFMTTTSSCGPLARDVDTCIAAMKSLCDSPLLHSLDYFNPPLPYSTELPLDRPLRIGFFTYDGSFTPVPAAQRAVLHVKEKLEALGHKLIPWDPPYLGHEWLTIFLTALMVDGGSSLLNVLKYDVVEPTLATGLRFYKSPWLIRYLKLLYVKLLGNPEDLHFLRACCTVYDIPSLMEHTVHLKRFRQCIYDHWNEAQLDAVICPAFGMAAPIPVITRRKFTGMLSYQNLFNITNMPAGCLPSGIRVTEQDLTEMRAVLNQRSVWHQAAHDLQLDTLGFSVSVQVAAAPWRDELCLHVMREVERAVQS</sequence>
<keyword evidence="6" id="KW-1185">Reference proteome</keyword>
<protein>
    <recommendedName>
        <fullName evidence="4">Amidase domain-containing protein</fullName>
    </recommendedName>
</protein>
<keyword evidence="2" id="KW-1133">Transmembrane helix</keyword>
<name>A0A8T0DL41_9TREM</name>
<evidence type="ECO:0000313" key="5">
    <source>
        <dbReference type="EMBL" id="KAF8567427.1"/>
    </source>
</evidence>
<evidence type="ECO:0000256" key="3">
    <source>
        <dbReference type="SAM" id="SignalP"/>
    </source>
</evidence>
<comment type="caution">
    <text evidence="5">The sequence shown here is derived from an EMBL/GenBank/DDBJ whole genome shotgun (WGS) entry which is preliminary data.</text>
</comment>
<feature type="non-terminal residue" evidence="5">
    <location>
        <position position="1"/>
    </location>
</feature>
<dbReference type="SUPFAM" id="SSF75304">
    <property type="entry name" value="Amidase signature (AS) enzymes"/>
    <property type="match status" value="1"/>
</dbReference>
<dbReference type="PANTHER" id="PTHR45847:SF6">
    <property type="entry name" value="FATTY ACID AMIDE HYDROLASE"/>
    <property type="match status" value="1"/>
</dbReference>
<dbReference type="PANTHER" id="PTHR45847">
    <property type="entry name" value="FATTY ACID AMIDE HYDROLASE"/>
    <property type="match status" value="1"/>
</dbReference>
<dbReference type="EMBL" id="JTDF01003861">
    <property type="protein sequence ID" value="KAF8567427.1"/>
    <property type="molecule type" value="Genomic_DNA"/>
</dbReference>
<feature type="signal peptide" evidence="3">
    <location>
        <begin position="1"/>
        <end position="16"/>
    </location>
</feature>
<dbReference type="OrthoDB" id="6428749at2759"/>
<proteinExistence type="predicted"/>
<dbReference type="GO" id="GO:0009062">
    <property type="term" value="P:fatty acid catabolic process"/>
    <property type="evidence" value="ECO:0007669"/>
    <property type="project" value="TreeGrafter"/>
</dbReference>
<dbReference type="PIRSF" id="PIRSF001221">
    <property type="entry name" value="Amidase_fungi"/>
    <property type="match status" value="1"/>
</dbReference>
<dbReference type="GO" id="GO:0017064">
    <property type="term" value="F:fatty acid amide hydrolase activity"/>
    <property type="evidence" value="ECO:0007669"/>
    <property type="project" value="TreeGrafter"/>
</dbReference>
<keyword evidence="2" id="KW-0812">Transmembrane</keyword>
<keyword evidence="2" id="KW-0472">Membrane</keyword>
<feature type="transmembrane region" description="Helical" evidence="2">
    <location>
        <begin position="54"/>
        <end position="74"/>
    </location>
</feature>
<keyword evidence="3" id="KW-0732">Signal</keyword>
<evidence type="ECO:0000259" key="4">
    <source>
        <dbReference type="Pfam" id="PF01425"/>
    </source>
</evidence>
<dbReference type="Gene3D" id="3.90.1300.10">
    <property type="entry name" value="Amidase signature (AS) domain"/>
    <property type="match status" value="1"/>
</dbReference>
<dbReference type="AlphaFoldDB" id="A0A8T0DL41"/>
<feature type="active site" description="Acyl-ester intermediate" evidence="1">
    <location>
        <position position="278"/>
    </location>
</feature>
<evidence type="ECO:0000313" key="6">
    <source>
        <dbReference type="Proteomes" id="UP000699462"/>
    </source>
</evidence>
<evidence type="ECO:0000256" key="1">
    <source>
        <dbReference type="PIRSR" id="PIRSR001221-1"/>
    </source>
</evidence>
<dbReference type="InterPro" id="IPR036928">
    <property type="entry name" value="AS_sf"/>
</dbReference>
<organism evidence="5 6">
    <name type="scientific">Paragonimus westermani</name>
    <dbReference type="NCBI Taxonomy" id="34504"/>
    <lineage>
        <taxon>Eukaryota</taxon>
        <taxon>Metazoa</taxon>
        <taxon>Spiralia</taxon>
        <taxon>Lophotrochozoa</taxon>
        <taxon>Platyhelminthes</taxon>
        <taxon>Trematoda</taxon>
        <taxon>Digenea</taxon>
        <taxon>Plagiorchiida</taxon>
        <taxon>Troglotremata</taxon>
        <taxon>Troglotrematidae</taxon>
        <taxon>Paragonimus</taxon>
    </lineage>
</organism>